<dbReference type="AlphaFoldDB" id="A0A8J4V3A1"/>
<evidence type="ECO:0000313" key="3">
    <source>
        <dbReference type="Proteomes" id="UP000695562"/>
    </source>
</evidence>
<dbReference type="Proteomes" id="UP000695562">
    <property type="component" value="Unassembled WGS sequence"/>
</dbReference>
<evidence type="ECO:0000259" key="1">
    <source>
        <dbReference type="SMART" id="SM00460"/>
    </source>
</evidence>
<dbReference type="Gene3D" id="3.10.620.30">
    <property type="match status" value="1"/>
</dbReference>
<proteinExistence type="predicted"/>
<protein>
    <recommendedName>
        <fullName evidence="1">Transglutaminase-like domain-containing protein</fullName>
    </recommendedName>
</protein>
<sequence length="506" mass="57406">MENTIIEFKNNPTVRIGCTNKYTRCNYFIGVNSNGVLRFDQDLQKRYEWNIVLSKDTFFLKTIIAETSYYLCVNQHCKVVLSQIQDNTCKLKALWSPDGKICLMANSLSRIENNTVHGPLIGYDKDGFLVANTGDRNDIHTQWTIYPSRFFSQPSTQARYLSDVNKHIEMWNGNFKLIRQPTKQYKGELTTLFAYPTSTQVKTWAIVMSAPPTPISSQTVCAVSFNAYDYTGSTELAPGTMIKAGSHFIFKTIVANGPESSKQKVVSKFVIEAQLFSCKLTKVGQIDAPAPPLQQHVKVYHLRETPLVNFSDPQFREWLNTYNLHPRLLFDGTYEPALAFAYRVLLFIKVHFVYHFPVVTGKRVIDTISTRHTDCGGFVRLCTAIFRCHGIPARGLYGRWAKSGHDKSPQFQFHVKGEFFIGNVGWVPYDPALALGDSSEPFTKHFGYNSGEFFTMHIDDNITDIETSIISSTRTTEALQSPSFWATGQGEFKNSTLDSNWVVIEK</sequence>
<evidence type="ECO:0000313" key="2">
    <source>
        <dbReference type="EMBL" id="KAF2076663.1"/>
    </source>
</evidence>
<dbReference type="PANTHER" id="PTHR37002:SF3">
    <property type="entry name" value="TRANSGLUTAMINASE-LIKE DOMAIN-CONTAINING PROTEIN"/>
    <property type="match status" value="1"/>
</dbReference>
<dbReference type="SUPFAM" id="SSF50353">
    <property type="entry name" value="Cytokine"/>
    <property type="match status" value="1"/>
</dbReference>
<dbReference type="SMART" id="SM00460">
    <property type="entry name" value="TGc"/>
    <property type="match status" value="1"/>
</dbReference>
<dbReference type="InterPro" id="IPR038765">
    <property type="entry name" value="Papain-like_cys_pep_sf"/>
</dbReference>
<keyword evidence="3" id="KW-1185">Reference proteome</keyword>
<dbReference type="PANTHER" id="PTHR37002">
    <property type="entry name" value="AGAP007005-PA"/>
    <property type="match status" value="1"/>
</dbReference>
<comment type="caution">
    <text evidence="2">The sequence shown here is derived from an EMBL/GenBank/DDBJ whole genome shotgun (WGS) entry which is preliminary data.</text>
</comment>
<organism evidence="2 3">
    <name type="scientific">Polysphondylium violaceum</name>
    <dbReference type="NCBI Taxonomy" id="133409"/>
    <lineage>
        <taxon>Eukaryota</taxon>
        <taxon>Amoebozoa</taxon>
        <taxon>Evosea</taxon>
        <taxon>Eumycetozoa</taxon>
        <taxon>Dictyostelia</taxon>
        <taxon>Dictyosteliales</taxon>
        <taxon>Dictyosteliaceae</taxon>
        <taxon>Polysphondylium</taxon>
    </lineage>
</organism>
<gene>
    <name evidence="2" type="ORF">CYY_002033</name>
</gene>
<name>A0A8J4V3A1_9MYCE</name>
<accession>A0A8J4V3A1</accession>
<feature type="domain" description="Transglutaminase-like" evidence="1">
    <location>
        <begin position="367"/>
        <end position="433"/>
    </location>
</feature>
<dbReference type="OrthoDB" id="10250800at2759"/>
<dbReference type="Pfam" id="PF01841">
    <property type="entry name" value="Transglut_core"/>
    <property type="match status" value="1"/>
</dbReference>
<dbReference type="InterPro" id="IPR008996">
    <property type="entry name" value="IL1/FGF"/>
</dbReference>
<reference evidence="2" key="1">
    <citation type="submission" date="2020-01" db="EMBL/GenBank/DDBJ databases">
        <title>Development of genomics and gene disruption for Polysphondylium violaceum indicates a role for the polyketide synthase stlB in stalk morphogenesis.</title>
        <authorList>
            <person name="Narita B."/>
            <person name="Kawabe Y."/>
            <person name="Kin K."/>
            <person name="Saito T."/>
            <person name="Gibbs R."/>
            <person name="Kuspa A."/>
            <person name="Muzny D."/>
            <person name="Queller D."/>
            <person name="Richards S."/>
            <person name="Strassman J."/>
            <person name="Sucgang R."/>
            <person name="Worley K."/>
            <person name="Schaap P."/>
        </authorList>
    </citation>
    <scope>NUCLEOTIDE SEQUENCE</scope>
    <source>
        <strain evidence="2">QSvi11</strain>
    </source>
</reference>
<dbReference type="InterPro" id="IPR002931">
    <property type="entry name" value="Transglutaminase-like"/>
</dbReference>
<dbReference type="EMBL" id="AJWJ01000053">
    <property type="protein sequence ID" value="KAF2076663.1"/>
    <property type="molecule type" value="Genomic_DNA"/>
</dbReference>
<dbReference type="SUPFAM" id="SSF54001">
    <property type="entry name" value="Cysteine proteinases"/>
    <property type="match status" value="1"/>
</dbReference>